<dbReference type="OrthoDB" id="9802811at2"/>
<dbReference type="SUPFAM" id="SSF55326">
    <property type="entry name" value="PurM N-terminal domain-like"/>
    <property type="match status" value="1"/>
</dbReference>
<reference evidence="5" key="1">
    <citation type="submission" date="2015-11" db="EMBL/GenBank/DDBJ databases">
        <authorList>
            <person name="Dugat-Bony E."/>
        </authorList>
    </citation>
    <scope>NUCLEOTIDE SEQUENCE [LARGE SCALE GENOMIC DNA]</scope>
    <source>
        <strain evidence="5">Mu292</strain>
    </source>
</reference>
<comment type="caution">
    <text evidence="1">Lacks conserved residue(s) required for the propagation of feature annotation.</text>
</comment>
<keyword evidence="1 4" id="KW-0418">Kinase</keyword>
<feature type="binding site" evidence="1">
    <location>
        <position position="346"/>
    </location>
    <ligand>
        <name>substrate</name>
    </ligand>
</feature>
<feature type="binding site" evidence="1">
    <location>
        <position position="69"/>
    </location>
    <ligand>
        <name>Mg(2+)</name>
        <dbReference type="ChEBI" id="CHEBI:18420"/>
        <label>1</label>
    </ligand>
</feature>
<dbReference type="PANTHER" id="PTHR30270:SF0">
    <property type="entry name" value="THIAMINE-MONOPHOSPHATE KINASE"/>
    <property type="match status" value="1"/>
</dbReference>
<feature type="binding site" evidence="1">
    <location>
        <position position="98"/>
    </location>
    <ligand>
        <name>Mg(2+)</name>
        <dbReference type="ChEBI" id="CHEBI:18420"/>
        <label>2</label>
    </ligand>
</feature>
<keyword evidence="1" id="KW-0479">Metal-binding</keyword>
<dbReference type="GO" id="GO:0009229">
    <property type="term" value="P:thiamine diphosphate biosynthetic process"/>
    <property type="evidence" value="ECO:0007669"/>
    <property type="project" value="UniProtKB-UniRule"/>
</dbReference>
<feature type="binding site" evidence="1">
    <location>
        <begin position="145"/>
        <end position="146"/>
    </location>
    <ligand>
        <name>ATP</name>
        <dbReference type="ChEBI" id="CHEBI:30616"/>
    </ligand>
</feature>
<dbReference type="NCBIfam" id="NF004351">
    <property type="entry name" value="PRK05731.1-4"/>
    <property type="match status" value="1"/>
</dbReference>
<feature type="binding site" evidence="1">
    <location>
        <position position="98"/>
    </location>
    <ligand>
        <name>Mg(2+)</name>
        <dbReference type="ChEBI" id="CHEBI:18420"/>
        <label>4</label>
    </ligand>
</feature>
<feature type="binding site" evidence="1">
    <location>
        <position position="295"/>
    </location>
    <ligand>
        <name>substrate</name>
    </ligand>
</feature>
<dbReference type="GO" id="GO:0005524">
    <property type="term" value="F:ATP binding"/>
    <property type="evidence" value="ECO:0007669"/>
    <property type="project" value="UniProtKB-UniRule"/>
</dbReference>
<protein>
    <recommendedName>
        <fullName evidence="1">Thiamine-monophosphate kinase</fullName>
        <shortName evidence="1">TMP kinase</shortName>
        <shortName evidence="1">Thiamine-phosphate kinase</shortName>
        <ecNumber evidence="1">2.7.4.16</ecNumber>
    </recommendedName>
</protein>
<feature type="binding site" evidence="1">
    <location>
        <position position="68"/>
    </location>
    <ligand>
        <name>Mg(2+)</name>
        <dbReference type="ChEBI" id="CHEBI:18420"/>
        <label>1</label>
    </ligand>
</feature>
<dbReference type="AlphaFoldDB" id="A0A0X2NN78"/>
<dbReference type="InterPro" id="IPR036921">
    <property type="entry name" value="PurM-like_N_sf"/>
</dbReference>
<accession>A0A0X2NN78</accession>
<dbReference type="InterPro" id="IPR016188">
    <property type="entry name" value="PurM-like_N"/>
</dbReference>
<sequence length="349" mass="35663">MAVTAGTAGTGDPSANYGGHSADGPTVSEIGEAATIAAIREAAPSEVNGDDAAVLDPAPPNSRDIATTDVLVDGEHFRLDWSTPYEVGVKAVSQNFADIQAMGGRPTAVLMSLSAPADLPVGIVSDIARGISATAAPWGVELVGGDVVTSRQLIVAVTAIGVLAGPDPALTVDAARPGHAVVASGVIGHSAAGLALLNYYGSREAVPDNPVLQDLVSRHCAPRLIVGRGSVGRAAGMSAMTDNSDGLIRDLTTVARRSEVIIDLDGAALTPDAQLYYAAEITGDDPWEWVLSGGEDHTLLGTTDKEPPAGYRIIGEVKDAGDATKFGELADPVTVDGQRPLYVSGWNSL</sequence>
<keyword evidence="1" id="KW-0784">Thiamine biosynthesis</keyword>
<evidence type="ECO:0000313" key="4">
    <source>
        <dbReference type="EMBL" id="CUU66906.1"/>
    </source>
</evidence>
<feature type="binding site" evidence="1">
    <location>
        <position position="146"/>
    </location>
    <ligand>
        <name>Mg(2+)</name>
        <dbReference type="ChEBI" id="CHEBI:18420"/>
        <label>1</label>
    </ligand>
</feature>
<keyword evidence="1 4" id="KW-0808">Transferase</keyword>
<dbReference type="EC" id="2.7.4.16" evidence="1"/>
<comment type="function">
    <text evidence="1">Catalyzes the ATP-dependent phosphorylation of thiamine-monophosphate (TMP) to form thiamine-pyrophosphate (TPP), the active form of vitamin B1.</text>
</comment>
<comment type="miscellaneous">
    <text evidence="1">Reaction mechanism of ThiL seems to utilize a direct, inline transfer of the gamma-phosphate of ATP to TMP rather than a phosphorylated enzyme intermediate.</text>
</comment>
<dbReference type="UniPathway" id="UPA00060">
    <property type="reaction ID" value="UER00142"/>
</dbReference>
<comment type="similarity">
    <text evidence="1">Belongs to the thiamine-monophosphate kinase family.</text>
</comment>
<comment type="catalytic activity">
    <reaction evidence="1">
        <text>thiamine phosphate + ATP = thiamine diphosphate + ADP</text>
        <dbReference type="Rhea" id="RHEA:15913"/>
        <dbReference type="ChEBI" id="CHEBI:30616"/>
        <dbReference type="ChEBI" id="CHEBI:37575"/>
        <dbReference type="ChEBI" id="CHEBI:58937"/>
        <dbReference type="ChEBI" id="CHEBI:456216"/>
        <dbReference type="EC" id="2.7.4.16"/>
    </reaction>
</comment>
<dbReference type="Gene3D" id="3.30.1330.10">
    <property type="entry name" value="PurM-like, N-terminal domain"/>
    <property type="match status" value="1"/>
</dbReference>
<feature type="binding site" evidence="1">
    <location>
        <position position="98"/>
    </location>
    <ligand>
        <name>Mg(2+)</name>
        <dbReference type="ChEBI" id="CHEBI:18420"/>
        <label>3</label>
    </ligand>
</feature>
<dbReference type="CDD" id="cd02194">
    <property type="entry name" value="ThiL"/>
    <property type="match status" value="1"/>
</dbReference>
<dbReference type="HAMAP" id="MF_02128">
    <property type="entry name" value="TMP_kinase"/>
    <property type="match status" value="1"/>
</dbReference>
<feature type="domain" description="PurM-like N-terminal" evidence="3">
    <location>
        <begin position="49"/>
        <end position="162"/>
    </location>
</feature>
<comment type="pathway">
    <text evidence="1">Cofactor biosynthesis; thiamine diphosphate biosynthesis; thiamine diphosphate from thiamine phosphate: step 1/1.</text>
</comment>
<feature type="binding site" evidence="1">
    <location>
        <position position="67"/>
    </location>
    <ligand>
        <name>Mg(2+)</name>
        <dbReference type="ChEBI" id="CHEBI:18420"/>
        <label>4</label>
    </ligand>
</feature>
<dbReference type="GO" id="GO:0009228">
    <property type="term" value="P:thiamine biosynthetic process"/>
    <property type="evidence" value="ECO:0007669"/>
    <property type="project" value="UniProtKB-KW"/>
</dbReference>
<proteinExistence type="inferred from homology"/>
<dbReference type="InterPro" id="IPR036676">
    <property type="entry name" value="PurM-like_C_sf"/>
</dbReference>
<dbReference type="GO" id="GO:0009030">
    <property type="term" value="F:thiamine-phosphate kinase activity"/>
    <property type="evidence" value="ECO:0007669"/>
    <property type="project" value="UniProtKB-UniRule"/>
</dbReference>
<feature type="binding site" evidence="1">
    <location>
        <position position="244"/>
    </location>
    <ligand>
        <name>ATP</name>
        <dbReference type="ChEBI" id="CHEBI:30616"/>
    </ligand>
</feature>
<feature type="binding site" evidence="1">
    <location>
        <position position="51"/>
    </location>
    <ligand>
        <name>Mg(2+)</name>
        <dbReference type="ChEBI" id="CHEBI:18420"/>
        <label>4</label>
    </ligand>
</feature>
<dbReference type="PIRSF" id="PIRSF005303">
    <property type="entry name" value="Thiam_monoph_kin"/>
    <property type="match status" value="1"/>
</dbReference>
<gene>
    <name evidence="1" type="primary">thiL</name>
    <name evidence="4" type="ORF">CVAR292_02259</name>
</gene>
<dbReference type="Pfam" id="PF00586">
    <property type="entry name" value="AIRS"/>
    <property type="match status" value="1"/>
</dbReference>
<feature type="binding site" evidence="1">
    <location>
        <position position="245"/>
    </location>
    <ligand>
        <name>Mg(2+)</name>
        <dbReference type="ChEBI" id="CHEBI:18420"/>
        <label>5</label>
    </ligand>
</feature>
<name>A0A0X2NN78_9CORY</name>
<dbReference type="InterPro" id="IPR006283">
    <property type="entry name" value="ThiL-like"/>
</dbReference>
<keyword evidence="1" id="KW-0460">Magnesium</keyword>
<dbReference type="NCBIfam" id="TIGR01379">
    <property type="entry name" value="thiL"/>
    <property type="match status" value="1"/>
</dbReference>
<dbReference type="RefSeq" id="WP_073884511.1">
    <property type="nucleotide sequence ID" value="NZ_FAUH01000016.1"/>
</dbReference>
<feature type="binding site" evidence="1">
    <location>
        <position position="76"/>
    </location>
    <ligand>
        <name>substrate</name>
    </ligand>
</feature>
<evidence type="ECO:0000256" key="1">
    <source>
        <dbReference type="HAMAP-Rule" id="MF_02128"/>
    </source>
</evidence>
<keyword evidence="1" id="KW-0067">ATP-binding</keyword>
<dbReference type="PANTHER" id="PTHR30270">
    <property type="entry name" value="THIAMINE-MONOPHOSPHATE KINASE"/>
    <property type="match status" value="1"/>
</dbReference>
<dbReference type="EMBL" id="FAUH01000016">
    <property type="protein sequence ID" value="CUU66906.1"/>
    <property type="molecule type" value="Genomic_DNA"/>
</dbReference>
<feature type="binding site" evidence="1">
    <location>
        <position position="69"/>
    </location>
    <ligand>
        <name>Mg(2+)</name>
        <dbReference type="ChEBI" id="CHEBI:18420"/>
        <label>2</label>
    </ligand>
</feature>
<dbReference type="GO" id="GO:0000287">
    <property type="term" value="F:magnesium ion binding"/>
    <property type="evidence" value="ECO:0007669"/>
    <property type="project" value="UniProtKB-UniRule"/>
</dbReference>
<dbReference type="Gene3D" id="3.90.650.10">
    <property type="entry name" value="PurM-like C-terminal domain"/>
    <property type="match status" value="1"/>
</dbReference>
<dbReference type="Proteomes" id="UP000182498">
    <property type="component" value="Unassembled WGS sequence"/>
</dbReference>
<keyword evidence="5" id="KW-1185">Reference proteome</keyword>
<feature type="binding site" evidence="1">
    <location>
        <position position="242"/>
    </location>
    <ligand>
        <name>Mg(2+)</name>
        <dbReference type="ChEBI" id="CHEBI:18420"/>
        <label>3</label>
    </ligand>
</feature>
<feature type="region of interest" description="Disordered" evidence="2">
    <location>
        <begin position="1"/>
        <end position="29"/>
    </location>
</feature>
<keyword evidence="1" id="KW-0547">Nucleotide-binding</keyword>
<evidence type="ECO:0000259" key="3">
    <source>
        <dbReference type="Pfam" id="PF00586"/>
    </source>
</evidence>
<feature type="binding site" evidence="1">
    <location>
        <position position="51"/>
    </location>
    <ligand>
        <name>Mg(2+)</name>
        <dbReference type="ChEBI" id="CHEBI:18420"/>
        <label>3</label>
    </ligand>
</feature>
<evidence type="ECO:0000256" key="2">
    <source>
        <dbReference type="SAM" id="MobiDB-lite"/>
    </source>
</evidence>
<dbReference type="SUPFAM" id="SSF56042">
    <property type="entry name" value="PurM C-terminal domain-like"/>
    <property type="match status" value="1"/>
</dbReference>
<evidence type="ECO:0000313" key="5">
    <source>
        <dbReference type="Proteomes" id="UP000182498"/>
    </source>
</evidence>
<organism evidence="4 5">
    <name type="scientific">Corynebacterium variabile</name>
    <dbReference type="NCBI Taxonomy" id="1727"/>
    <lineage>
        <taxon>Bacteria</taxon>
        <taxon>Bacillati</taxon>
        <taxon>Actinomycetota</taxon>
        <taxon>Actinomycetes</taxon>
        <taxon>Mycobacteriales</taxon>
        <taxon>Corynebacteriaceae</taxon>
        <taxon>Corynebacterium</taxon>
    </lineage>
</organism>